<dbReference type="GO" id="GO:0019262">
    <property type="term" value="P:N-acetylneuraminate catabolic process"/>
    <property type="evidence" value="ECO:0007669"/>
    <property type="project" value="TreeGrafter"/>
</dbReference>
<evidence type="ECO:0000313" key="11">
    <source>
        <dbReference type="Proteomes" id="UP000261088"/>
    </source>
</evidence>
<evidence type="ECO:0000256" key="3">
    <source>
        <dbReference type="ARBA" id="ARBA00022691"/>
    </source>
</evidence>
<dbReference type="PANTHER" id="PTHR42849">
    <property type="entry name" value="N-ACETYLNEURAMINATE LYASE"/>
    <property type="match status" value="1"/>
</dbReference>
<dbReference type="GO" id="GO:0005829">
    <property type="term" value="C:cytosol"/>
    <property type="evidence" value="ECO:0007669"/>
    <property type="project" value="TreeGrafter"/>
</dbReference>
<dbReference type="AlphaFoldDB" id="A0A3R6AFA9"/>
<dbReference type="Pfam" id="PF00701">
    <property type="entry name" value="DHDPS"/>
    <property type="match status" value="1"/>
</dbReference>
<dbReference type="InterPro" id="IPR018117">
    <property type="entry name" value="C5_DNA_meth_AS"/>
</dbReference>
<dbReference type="PIRSF" id="PIRSF001365">
    <property type="entry name" value="DHDPS"/>
    <property type="match status" value="1"/>
</dbReference>
<evidence type="ECO:0000256" key="1">
    <source>
        <dbReference type="ARBA" id="ARBA00022603"/>
    </source>
</evidence>
<dbReference type="SUPFAM" id="SSF51569">
    <property type="entry name" value="Aldolase"/>
    <property type="match status" value="1"/>
</dbReference>
<dbReference type="OrthoDB" id="9778880at2"/>
<keyword evidence="1" id="KW-0489">Methyltransferase</keyword>
<dbReference type="GO" id="GO:0008747">
    <property type="term" value="F:N-acetylneuraminate lyase activity"/>
    <property type="evidence" value="ECO:0007669"/>
    <property type="project" value="TreeGrafter"/>
</dbReference>
<dbReference type="Gene3D" id="3.20.20.70">
    <property type="entry name" value="Aldolase class I"/>
    <property type="match status" value="1"/>
</dbReference>
<proteinExistence type="inferred from homology"/>
<comment type="caution">
    <text evidence="8">The sequence shown here is derived from an EMBL/GenBank/DDBJ whole genome shotgun (WGS) entry which is preliminary data.</text>
</comment>
<protein>
    <submittedName>
        <fullName evidence="8">Dihydrodipicolinate synthase family protein</fullName>
    </submittedName>
</protein>
<dbReference type="PROSITE" id="PS00094">
    <property type="entry name" value="C5_MTASE_1"/>
    <property type="match status" value="1"/>
</dbReference>
<evidence type="ECO:0000313" key="8">
    <source>
        <dbReference type="EMBL" id="MTU69448.1"/>
    </source>
</evidence>
<dbReference type="InterPro" id="IPR002220">
    <property type="entry name" value="DapA-like"/>
</dbReference>
<dbReference type="PANTHER" id="PTHR42849:SF1">
    <property type="entry name" value="N-ACETYLNEURAMINATE LYASE"/>
    <property type="match status" value="1"/>
</dbReference>
<evidence type="ECO:0000313" key="10">
    <source>
        <dbReference type="EMBL" id="RHH79697.1"/>
    </source>
</evidence>
<evidence type="ECO:0000313" key="9">
    <source>
        <dbReference type="EMBL" id="RGN51713.1"/>
    </source>
</evidence>
<evidence type="ECO:0000256" key="4">
    <source>
        <dbReference type="ARBA" id="ARBA00023239"/>
    </source>
</evidence>
<dbReference type="RefSeq" id="WP_005637696.1">
    <property type="nucleotide sequence ID" value="NZ_BAABYG010000001.1"/>
</dbReference>
<evidence type="ECO:0000256" key="6">
    <source>
        <dbReference type="PIRSR" id="PIRSR001365-1"/>
    </source>
</evidence>
<dbReference type="GO" id="GO:0008168">
    <property type="term" value="F:methyltransferase activity"/>
    <property type="evidence" value="ECO:0007669"/>
    <property type="project" value="UniProtKB-KW"/>
</dbReference>
<dbReference type="EMBL" id="QSUP01000010">
    <property type="protein sequence ID" value="RGN51713.1"/>
    <property type="molecule type" value="Genomic_DNA"/>
</dbReference>
<dbReference type="InterPro" id="IPR013785">
    <property type="entry name" value="Aldolase_TIM"/>
</dbReference>
<gene>
    <name evidence="7" type="ORF">CE91St3_27120</name>
    <name evidence="10" type="ORF">DW191_00695</name>
    <name evidence="9" type="ORF">DXB61_10355</name>
    <name evidence="8" type="ORF">GMD92_10255</name>
</gene>
<dbReference type="GO" id="GO:0032259">
    <property type="term" value="P:methylation"/>
    <property type="evidence" value="ECO:0007669"/>
    <property type="project" value="UniProtKB-KW"/>
</dbReference>
<comment type="similarity">
    <text evidence="5">Belongs to the DapA family.</text>
</comment>
<feature type="active site" description="Proton donor/acceptor" evidence="6">
    <location>
        <position position="142"/>
    </location>
</feature>
<reference evidence="8 13" key="2">
    <citation type="journal article" date="2019" name="Nat. Med.">
        <title>A library of human gut bacterial isolates paired with longitudinal multiomics data enables mechanistic microbiome research.</title>
        <authorList>
            <person name="Poyet M."/>
            <person name="Groussin M."/>
            <person name="Gibbons S.M."/>
            <person name="Avila-Pacheco J."/>
            <person name="Jiang X."/>
            <person name="Kearney S.M."/>
            <person name="Perrotta A.R."/>
            <person name="Berdy B."/>
            <person name="Zhao S."/>
            <person name="Lieberman T.D."/>
            <person name="Swanson P.K."/>
            <person name="Smith M."/>
            <person name="Roesemann S."/>
            <person name="Alexander J.E."/>
            <person name="Rich S.A."/>
            <person name="Livny J."/>
            <person name="Vlamakis H."/>
            <person name="Clish C."/>
            <person name="Bullock K."/>
            <person name="Deik A."/>
            <person name="Scott J."/>
            <person name="Pierce K.A."/>
            <person name="Xavier R.J."/>
            <person name="Alm E.J."/>
        </authorList>
    </citation>
    <scope>NUCLEOTIDE SEQUENCE [LARGE SCALE GENOMIC DNA]</scope>
    <source>
        <strain evidence="8 13">BIOML-A16</strain>
    </source>
</reference>
<reference evidence="7" key="3">
    <citation type="submission" date="2022-01" db="EMBL/GenBank/DDBJ databases">
        <title>Novel bile acid biosynthetic pathways are enriched in the microbiome of centenarians.</title>
        <authorList>
            <person name="Sato Y."/>
            <person name="Atarashi K."/>
            <person name="Plichta R.D."/>
            <person name="Arai Y."/>
            <person name="Sasajima S."/>
            <person name="Kearney M.S."/>
            <person name="Suda W."/>
            <person name="Takeshita K."/>
            <person name="Sasaki T."/>
            <person name="Okamoto S."/>
            <person name="Skelly N.A."/>
            <person name="Okamura Y."/>
            <person name="Vlamakis H."/>
            <person name="Li Y."/>
            <person name="Tanoue T."/>
            <person name="Takei H."/>
            <person name="Nittono H."/>
            <person name="Narushima S."/>
            <person name="Irie J."/>
            <person name="Itoh H."/>
            <person name="Moriya K."/>
            <person name="Sugiura Y."/>
            <person name="Suematsu M."/>
            <person name="Moritoki N."/>
            <person name="Shibata S."/>
            <person name="Littman R.D."/>
            <person name="Fischbach A.M."/>
            <person name="Uwamino Y."/>
            <person name="Inoue T."/>
            <person name="Honda A."/>
            <person name="Hattori M."/>
            <person name="Murai T."/>
            <person name="Xavier J.R."/>
            <person name="Hirose N."/>
            <person name="Honda K."/>
        </authorList>
    </citation>
    <scope>NUCLEOTIDE SEQUENCE</scope>
    <source>
        <strain evidence="7">CE91-St3</strain>
    </source>
</reference>
<evidence type="ECO:0000256" key="5">
    <source>
        <dbReference type="PIRNR" id="PIRNR001365"/>
    </source>
</evidence>
<dbReference type="Proteomes" id="UP000448908">
    <property type="component" value="Unassembled WGS sequence"/>
</dbReference>
<dbReference type="SMART" id="SM01130">
    <property type="entry name" value="DHDPS"/>
    <property type="match status" value="1"/>
</dbReference>
<keyword evidence="3" id="KW-0949">S-adenosyl-L-methionine</keyword>
<keyword evidence="4 5" id="KW-0456">Lyase</keyword>
<evidence type="ECO:0000256" key="2">
    <source>
        <dbReference type="ARBA" id="ARBA00022679"/>
    </source>
</evidence>
<dbReference type="Proteomes" id="UP000283732">
    <property type="component" value="Unassembled WGS sequence"/>
</dbReference>
<dbReference type="EMBL" id="WNDA01000014">
    <property type="protein sequence ID" value="MTU69448.1"/>
    <property type="molecule type" value="Genomic_DNA"/>
</dbReference>
<sequence>MHPLTHTTLVGNWATLLLATNKNGEIDYKRMGDEIDILIASSPCGIYSNGTAGEFYTQNEEEFIKTSELLAEKCSAASIPFQIGVSHMSPQISLNRLQAVKSLNPGAVQVILPDWFPVTLEEAVIFLQRMEEAANGIPIVLYNPPHAKKILSPHDWMYLKQHIPSLIGIKVFDGNRNPEWYKQIREKVQGLSVFIPGHNLASGILSGAHGAYSNIACLNPFAAQKWYEQITANKDMALELEERIHLFMDKLITPFIVKEHFPNHACDRFMALVGKWADIGSHLRWPYRSIPEEYVIKVREEGYRIIPEFFNQ</sequence>
<dbReference type="EMBL" id="BQNZ01000002">
    <property type="protein sequence ID" value="GKH72849.1"/>
    <property type="molecule type" value="Genomic_DNA"/>
</dbReference>
<feature type="active site" description="Schiff-base intermediate with substrate" evidence="6">
    <location>
        <position position="170"/>
    </location>
</feature>
<dbReference type="Proteomes" id="UP001055114">
    <property type="component" value="Unassembled WGS sequence"/>
</dbReference>
<evidence type="ECO:0000313" key="12">
    <source>
        <dbReference type="Proteomes" id="UP000283732"/>
    </source>
</evidence>
<dbReference type="EMBL" id="QRKC01000001">
    <property type="protein sequence ID" value="RHH79697.1"/>
    <property type="molecule type" value="Genomic_DNA"/>
</dbReference>
<reference evidence="11 12" key="1">
    <citation type="submission" date="2018-08" db="EMBL/GenBank/DDBJ databases">
        <title>A genome reference for cultivated species of the human gut microbiota.</title>
        <authorList>
            <person name="Zou Y."/>
            <person name="Xue W."/>
            <person name="Luo G."/>
        </authorList>
    </citation>
    <scope>NUCLEOTIDE SEQUENCE [LARGE SCALE GENOMIC DNA]</scope>
    <source>
        <strain evidence="10 12">AM16-50</strain>
        <strain evidence="9 11">OM05-11AA</strain>
    </source>
</reference>
<name>A0A3R6AFA9_9BACT</name>
<keyword evidence="2" id="KW-0808">Transferase</keyword>
<organism evidence="8 13">
    <name type="scientific">Parabacteroides merdae</name>
    <dbReference type="NCBI Taxonomy" id="46503"/>
    <lineage>
        <taxon>Bacteria</taxon>
        <taxon>Pseudomonadati</taxon>
        <taxon>Bacteroidota</taxon>
        <taxon>Bacteroidia</taxon>
        <taxon>Bacteroidales</taxon>
        <taxon>Tannerellaceae</taxon>
        <taxon>Parabacteroides</taxon>
    </lineage>
</organism>
<evidence type="ECO:0000313" key="13">
    <source>
        <dbReference type="Proteomes" id="UP000448908"/>
    </source>
</evidence>
<accession>A0A3R6AFA9</accession>
<dbReference type="Proteomes" id="UP000261088">
    <property type="component" value="Unassembled WGS sequence"/>
</dbReference>
<dbReference type="CDD" id="cd00408">
    <property type="entry name" value="DHDPS-like"/>
    <property type="match status" value="1"/>
</dbReference>
<evidence type="ECO:0000313" key="7">
    <source>
        <dbReference type="EMBL" id="GKH72849.1"/>
    </source>
</evidence>
<dbReference type="GeneID" id="49203350"/>